<gene>
    <name evidence="1" type="ORF">LEN_0880</name>
</gene>
<name>A0AAU9AC31_LYSEN</name>
<evidence type="ECO:0000313" key="1">
    <source>
        <dbReference type="EMBL" id="BAV96367.1"/>
    </source>
</evidence>
<dbReference type="AlphaFoldDB" id="A0AAU9AC31"/>
<dbReference type="Proteomes" id="UP000218824">
    <property type="component" value="Chromosome"/>
</dbReference>
<reference evidence="1 2" key="1">
    <citation type="journal article" date="2017" name="DNA Res.">
        <title>Complete genome sequence and expression profile of the commercial lytic enzyme producer Lysobacter enzymogenes M497-1.</title>
        <authorList>
            <person name="Takami H."/>
            <person name="Toyoda A."/>
            <person name="Uchiyama I."/>
            <person name="Itoh T."/>
            <person name="Takaki Y."/>
            <person name="Arai W."/>
            <person name="Nishi S."/>
            <person name="Kawai M."/>
            <person name="Shinya K."/>
            <person name="Ikeda H."/>
        </authorList>
    </citation>
    <scope>NUCLEOTIDE SEQUENCE [LARGE SCALE GENOMIC DNA]</scope>
    <source>
        <strain evidence="1 2">M497-1</strain>
    </source>
</reference>
<organism evidence="1 2">
    <name type="scientific">Lysobacter enzymogenes</name>
    <dbReference type="NCBI Taxonomy" id="69"/>
    <lineage>
        <taxon>Bacteria</taxon>
        <taxon>Pseudomonadati</taxon>
        <taxon>Pseudomonadota</taxon>
        <taxon>Gammaproteobacteria</taxon>
        <taxon>Lysobacterales</taxon>
        <taxon>Lysobacteraceae</taxon>
        <taxon>Lysobacter</taxon>
    </lineage>
</organism>
<accession>A0AAU9AC31</accession>
<protein>
    <recommendedName>
        <fullName evidence="3">Thiolase C-terminal domain-containing protein</fullName>
    </recommendedName>
</protein>
<evidence type="ECO:0000313" key="2">
    <source>
        <dbReference type="Proteomes" id="UP000218824"/>
    </source>
</evidence>
<dbReference type="KEGG" id="lem:LEN_0880"/>
<proteinExistence type="predicted"/>
<sequence>MARIMREAMGIALQRCAAGGSGVRGLALVGGPSGPTLLCQIVAT</sequence>
<evidence type="ECO:0008006" key="3">
    <source>
        <dbReference type="Google" id="ProtNLM"/>
    </source>
</evidence>
<dbReference type="EMBL" id="AP014940">
    <property type="protein sequence ID" value="BAV96367.1"/>
    <property type="molecule type" value="Genomic_DNA"/>
</dbReference>